<dbReference type="AlphaFoldDB" id="A0A1D8GL07"/>
<evidence type="ECO:0000313" key="1">
    <source>
        <dbReference type="EMBL" id="AOT71592.1"/>
    </source>
</evidence>
<reference evidence="1 2" key="1">
    <citation type="submission" date="2016-09" db="EMBL/GenBank/DDBJ databases">
        <title>Genomic analysis reveals versatility of anaerobic energy metabolism of Geosporobacter ferrireducens IRF9 of phylum Firmicutes.</title>
        <authorList>
            <person name="Kim S.-J."/>
        </authorList>
    </citation>
    <scope>NUCLEOTIDE SEQUENCE [LARGE SCALE GENOMIC DNA]</scope>
    <source>
        <strain evidence="1 2">IRF9</strain>
    </source>
</reference>
<name>A0A1D8GL07_9FIRM</name>
<protein>
    <submittedName>
        <fullName evidence="1">Uncharacterized protein</fullName>
    </submittedName>
</protein>
<accession>A0A1D8GL07</accession>
<dbReference type="KEGG" id="gfe:Gferi_19880"/>
<dbReference type="Proteomes" id="UP000095743">
    <property type="component" value="Chromosome"/>
</dbReference>
<sequence>MNRVDINIFAARQAGCGCSCAKSCKATRTIMDDIQDLKNAIKEEGLVDKVASMKFINIFSPALEKYPQIFKLMSDETTQAPIVAFGEAVVTEGNVDIGQIINELKEI</sequence>
<organism evidence="1 2">
    <name type="scientific">Geosporobacter ferrireducens</name>
    <dbReference type="NCBI Taxonomy" id="1424294"/>
    <lineage>
        <taxon>Bacteria</taxon>
        <taxon>Bacillati</taxon>
        <taxon>Bacillota</taxon>
        <taxon>Clostridia</taxon>
        <taxon>Peptostreptococcales</taxon>
        <taxon>Thermotaleaceae</taxon>
        <taxon>Geosporobacter</taxon>
    </lineage>
</organism>
<proteinExistence type="predicted"/>
<gene>
    <name evidence="1" type="ORF">Gferi_19880</name>
</gene>
<dbReference type="RefSeq" id="WP_069979590.1">
    <property type="nucleotide sequence ID" value="NZ_CP017269.1"/>
</dbReference>
<dbReference type="EMBL" id="CP017269">
    <property type="protein sequence ID" value="AOT71592.1"/>
    <property type="molecule type" value="Genomic_DNA"/>
</dbReference>
<evidence type="ECO:0000313" key="2">
    <source>
        <dbReference type="Proteomes" id="UP000095743"/>
    </source>
</evidence>
<dbReference type="InterPro" id="IPR038218">
    <property type="entry name" value="YuzD-like_sp"/>
</dbReference>
<dbReference type="Gene3D" id="3.40.30.30">
    <property type="entry name" value="Hypothetical protein sa0798"/>
    <property type="match status" value="1"/>
</dbReference>
<keyword evidence="2" id="KW-1185">Reference proteome</keyword>